<name>A0AAE0GVM6_9CHLO</name>
<feature type="compositionally biased region" description="Low complexity" evidence="1">
    <location>
        <begin position="638"/>
        <end position="657"/>
    </location>
</feature>
<feature type="region of interest" description="Disordered" evidence="1">
    <location>
        <begin position="600"/>
        <end position="810"/>
    </location>
</feature>
<evidence type="ECO:0000256" key="1">
    <source>
        <dbReference type="SAM" id="MobiDB-lite"/>
    </source>
</evidence>
<feature type="compositionally biased region" description="Pro residues" evidence="1">
    <location>
        <begin position="658"/>
        <end position="668"/>
    </location>
</feature>
<comment type="caution">
    <text evidence="2">The sequence shown here is derived from an EMBL/GenBank/DDBJ whole genome shotgun (WGS) entry which is preliminary data.</text>
</comment>
<organism evidence="2 3">
    <name type="scientific">Cymbomonas tetramitiformis</name>
    <dbReference type="NCBI Taxonomy" id="36881"/>
    <lineage>
        <taxon>Eukaryota</taxon>
        <taxon>Viridiplantae</taxon>
        <taxon>Chlorophyta</taxon>
        <taxon>Pyramimonadophyceae</taxon>
        <taxon>Pyramimonadales</taxon>
        <taxon>Pyramimonadaceae</taxon>
        <taxon>Cymbomonas</taxon>
    </lineage>
</organism>
<dbReference type="InterPro" id="IPR011989">
    <property type="entry name" value="ARM-like"/>
</dbReference>
<accession>A0AAE0GVM6</accession>
<proteinExistence type="predicted"/>
<dbReference type="SUPFAM" id="SSF48371">
    <property type="entry name" value="ARM repeat"/>
    <property type="match status" value="1"/>
</dbReference>
<reference evidence="2 3" key="1">
    <citation type="journal article" date="2015" name="Genome Biol. Evol.">
        <title>Comparative Genomics of a Bacterivorous Green Alga Reveals Evolutionary Causalities and Consequences of Phago-Mixotrophic Mode of Nutrition.</title>
        <authorList>
            <person name="Burns J.A."/>
            <person name="Paasch A."/>
            <person name="Narechania A."/>
            <person name="Kim E."/>
        </authorList>
    </citation>
    <scope>NUCLEOTIDE SEQUENCE [LARGE SCALE GENOMIC DNA]</scope>
    <source>
        <strain evidence="2 3">PLY_AMNH</strain>
    </source>
</reference>
<sequence length="1594" mass="177574">MSVVMKENRLRLLNLGGVKYIVETLDKTWQTMTDHIEGYPSLISTHASNSRVHEEDINPSKELLTLLEWQLGSLWQLCSREELMEYGEGFMLGAHGGKEDASAWTRLKQALLTEAGKEKAEESVKSVGILGLNLLLDILHHVESHYLLQTENGAQGDIDPFEEVPSNNEMERAYTKVREAWSAVAQTHLPELTCALLTTVTMSSVHHNDGSVGLYLVQNGVLDILPVMIKGTTVPISARVHSAQLYLMLSSTPKGREQVPAGAVAGLLILMLESNSIALQETGARGCAIFAAEGYKTILAEAGGIEILVQHAKRPNTMMIREMAVKALLNLSSAAENQVEICKRSLYLMLRLNQDEISNSELKMYTSAVLQNLSSCAGNRTRIYKAELRMKGGSVVEMWQQSDDWRLDRQSMLQEAQCECGPVPELSTISFYRDAEDVEEPEAHTLKPRVKLENRNGSVRYAKDRLQTSMCKPISQMWSPITVDTYGVDPGKMASSTRWQPKVVGYRPQDWKGEGLTTSHKKRSAAGMKTHGKIESGYKCESRAMRHAALLENAEAAKDTGASSLQEENAWMKARPPPAADLAVGTVCCASGFCLGGGGRFKHGTNGWGAAEPTAGGREPRRRAAQQVAFPRARRLPRPTARLPQTTPGSPRRSGGLPPTPRKPPSPRPTSAMSNPNPHRSTYRPPSHSRGESRPQSAVGSPEGPKARPQSALPSARGGRAYSTRQMPEDPHPPLLPDPSSKLRQRPQSAVARRPDRDRGRDASVSPNAGSGHRQTPLRPSSQAGARPASAARPGSASRQTPGEKIKQNEHAFQFKGAKVTDYPEMKLYLEPHSRHHPVNFKGRITIEQLRKEVAHSTKGKVTLGDPPSTKDRMYMFEAVDGSKYAESLFPVYLLPDGRKVHYYHEPRRFVDGVDVFWDDIPMPLTLPAVMQATLPDVGEVFAERLNRAQTDSGQGANLSALTSLCEKPPRPSRHTIQTKPHKCSAENCPEHGKLEDIPMRICVHLEELPEPEPEPEPEVVEPFQDEKKVEVETAVTRDEGPIKLIGMYMGLPHDIGGEWNLDKTVFLPRKPDSDQRDYWDREEVMGRMFDTDWDRLSCHGERGRFMKMISNNGENAEMIEGVRTMLRDHYDMLAKIFDYYCCLGSGTGHFSMQTNEWSQFLKDAAILDNAPRSKTKRVDCDSIFIVANQVMDPANDAEAKPEPKVDGKGGWLKAKAAAFNKERKEAVAKRNAASLQFDKLSMMRCEFLAGVIKLAIAKFIEERKWKERDVPKAVDMLCRQIHTSILATRPEALLVANDFRSIRLYTPAVERLLIEEMNFFQTVYNYYKGSSQNPENFHLMQLEGWVHMFEHAQVIGYATGMSVRELTLCFSWSRMMYVDEVISCDNRASLTFVDFMEAFGRVADFLSPPPIEQLQEMCMENAALARAVGATESRDAEPWDDFGPTFTFYSILANNRGVDQRKMQIDRRPSADGFLQEKTRPLEEKLRQLIDWMVGGLCKKHGERTKAALISRLNLVPMFSAGVGSNVRGTKGGKGQPNQTKSNAEVPVTALPKGRAQNADCTQCLRVKANQHSLPDRDTGIRFSVSLRGKTIV</sequence>
<gene>
    <name evidence="2" type="ORF">CYMTET_7106</name>
</gene>
<dbReference type="EMBL" id="LGRX02001888">
    <property type="protein sequence ID" value="KAK3285280.1"/>
    <property type="molecule type" value="Genomic_DNA"/>
</dbReference>
<dbReference type="Proteomes" id="UP001190700">
    <property type="component" value="Unassembled WGS sequence"/>
</dbReference>
<keyword evidence="3" id="KW-1185">Reference proteome</keyword>
<evidence type="ECO:0000313" key="2">
    <source>
        <dbReference type="EMBL" id="KAK3285280.1"/>
    </source>
</evidence>
<feature type="region of interest" description="Disordered" evidence="1">
    <location>
        <begin position="965"/>
        <end position="984"/>
    </location>
</feature>
<feature type="compositionally biased region" description="Basic and acidic residues" evidence="1">
    <location>
        <begin position="753"/>
        <end position="762"/>
    </location>
</feature>
<dbReference type="Gene3D" id="1.25.10.10">
    <property type="entry name" value="Leucine-rich Repeat Variant"/>
    <property type="match status" value="1"/>
</dbReference>
<dbReference type="InterPro" id="IPR016024">
    <property type="entry name" value="ARM-type_fold"/>
</dbReference>
<evidence type="ECO:0000313" key="3">
    <source>
        <dbReference type="Proteomes" id="UP001190700"/>
    </source>
</evidence>
<protein>
    <submittedName>
        <fullName evidence="2">Uncharacterized protein</fullName>
    </submittedName>
</protein>
<feature type="compositionally biased region" description="Low complexity" evidence="1">
    <location>
        <begin position="779"/>
        <end position="800"/>
    </location>
</feature>
<feature type="region of interest" description="Disordered" evidence="1">
    <location>
        <begin position="510"/>
        <end position="530"/>
    </location>
</feature>